<dbReference type="AlphaFoldDB" id="A0A0A1GUG1"/>
<evidence type="ECO:0000313" key="3">
    <source>
        <dbReference type="EMBL" id="BAP85610.1"/>
    </source>
</evidence>
<sequence length="166" mass="19258">MPSRNNKQRRSHPIRLTIIIIILIFLFGWVVYAVGNHPRNESRSQAVSLAKKYANLKHPGDFYIYNREHTYYTITGENQKNQKILVVIAQKGGKIRVLKQANGITKNEALTQIWAKRNPKKVLKIAPGIFNDRPVWEISYINKKGNLCYELLNFKNGKDIQKIENL</sequence>
<dbReference type="InterPro" id="IPR041401">
    <property type="entry name" value="TseB-like_dom"/>
</dbReference>
<feature type="transmembrane region" description="Helical" evidence="1">
    <location>
        <begin position="12"/>
        <end position="35"/>
    </location>
</feature>
<protein>
    <submittedName>
        <fullName evidence="3">Peptidase</fullName>
    </submittedName>
</protein>
<keyword evidence="1" id="KW-0472">Membrane</keyword>
<dbReference type="Gene3D" id="3.10.450.40">
    <property type="match status" value="2"/>
</dbReference>
<gene>
    <name evidence="3" type="ORF">LOOC260_110710</name>
</gene>
<keyword evidence="1" id="KW-1133">Transmembrane helix</keyword>
<organism evidence="3 4">
    <name type="scientific">Paucilactobacillus hokkaidonensis JCM 18461</name>
    <dbReference type="NCBI Taxonomy" id="1291742"/>
    <lineage>
        <taxon>Bacteria</taxon>
        <taxon>Bacillati</taxon>
        <taxon>Bacillota</taxon>
        <taxon>Bacilli</taxon>
        <taxon>Lactobacillales</taxon>
        <taxon>Lactobacillaceae</taxon>
        <taxon>Paucilactobacillus</taxon>
    </lineage>
</organism>
<dbReference type="Pfam" id="PF17881">
    <property type="entry name" value="TseB"/>
    <property type="match status" value="1"/>
</dbReference>
<dbReference type="KEGG" id="lho:LOOC260_110710"/>
<keyword evidence="1" id="KW-0812">Transmembrane</keyword>
<dbReference type="Proteomes" id="UP000031620">
    <property type="component" value="Chromosome"/>
</dbReference>
<evidence type="ECO:0000259" key="2">
    <source>
        <dbReference type="Pfam" id="PF17881"/>
    </source>
</evidence>
<reference evidence="3 4" key="1">
    <citation type="submission" date="2014-11" db="EMBL/GenBank/DDBJ databases">
        <title>Complete genome sequence and analysis of Lactobacillus hokkaidonensis LOOC260T.</title>
        <authorList>
            <person name="Tanizawa Y."/>
            <person name="Tohno M."/>
            <person name="Kaminuma E."/>
            <person name="Nakamura Y."/>
            <person name="Arita M."/>
        </authorList>
    </citation>
    <scope>NUCLEOTIDE SEQUENCE [LARGE SCALE GENOMIC DNA]</scope>
    <source>
        <strain evidence="3 4">LOOC260</strain>
    </source>
</reference>
<dbReference type="InterPro" id="IPR046350">
    <property type="entry name" value="Cystatin_sf"/>
</dbReference>
<evidence type="ECO:0000256" key="1">
    <source>
        <dbReference type="SAM" id="Phobius"/>
    </source>
</evidence>
<dbReference type="SUPFAM" id="SSF54403">
    <property type="entry name" value="Cystatin/monellin"/>
    <property type="match status" value="2"/>
</dbReference>
<feature type="domain" description="Cell wall elongation regulator TseB-like" evidence="2">
    <location>
        <begin position="45"/>
        <end position="88"/>
    </location>
</feature>
<name>A0A0A1GUG1_9LACO</name>
<evidence type="ECO:0000313" key="4">
    <source>
        <dbReference type="Proteomes" id="UP000031620"/>
    </source>
</evidence>
<dbReference type="EMBL" id="AP014680">
    <property type="protein sequence ID" value="BAP85610.1"/>
    <property type="molecule type" value="Genomic_DNA"/>
</dbReference>
<proteinExistence type="predicted"/>
<dbReference type="STRING" id="1291742.LOOC260_110710"/>
<dbReference type="RefSeq" id="WP_041093508.1">
    <property type="nucleotide sequence ID" value="NZ_AP014680.1"/>
</dbReference>
<accession>A0A0A1GUG1</accession>
<dbReference type="HOGENOM" id="CLU_114070_1_1_9"/>